<reference evidence="10" key="1">
    <citation type="submission" date="2016-06" db="UniProtKB">
        <authorList>
            <consortium name="WormBaseParasite"/>
        </authorList>
    </citation>
    <scope>IDENTIFICATION</scope>
</reference>
<dbReference type="SMART" id="SM00702">
    <property type="entry name" value="P4Hc"/>
    <property type="match status" value="1"/>
</dbReference>
<dbReference type="OrthoDB" id="69177at2759"/>
<keyword evidence="4" id="KW-0223">Dioxygenase</keyword>
<protein>
    <submittedName>
        <fullName evidence="10">Fe2OG dioxygenase domain-containing protein</fullName>
    </submittedName>
</protein>
<organism evidence="10">
    <name type="scientific">Gongylonema pulchrum</name>
    <dbReference type="NCBI Taxonomy" id="637853"/>
    <lineage>
        <taxon>Eukaryota</taxon>
        <taxon>Metazoa</taxon>
        <taxon>Ecdysozoa</taxon>
        <taxon>Nematoda</taxon>
        <taxon>Chromadorea</taxon>
        <taxon>Rhabditida</taxon>
        <taxon>Spirurina</taxon>
        <taxon>Spiruromorpha</taxon>
        <taxon>Spiruroidea</taxon>
        <taxon>Gongylonematidae</taxon>
        <taxon>Gongylonema</taxon>
    </lineage>
</organism>
<dbReference type="GO" id="GO:0008475">
    <property type="term" value="F:procollagen-lysine 5-dioxygenase activity"/>
    <property type="evidence" value="ECO:0007669"/>
    <property type="project" value="TreeGrafter"/>
</dbReference>
<evidence type="ECO:0000256" key="1">
    <source>
        <dbReference type="ARBA" id="ARBA00001961"/>
    </source>
</evidence>
<evidence type="ECO:0000313" key="8">
    <source>
        <dbReference type="EMBL" id="VDN23585.1"/>
    </source>
</evidence>
<keyword evidence="2" id="KW-0479">Metal-binding</keyword>
<dbReference type="WBParaSite" id="GPUH_0001412801-mRNA-1">
    <property type="protein sequence ID" value="GPUH_0001412801-mRNA-1"/>
    <property type="gene ID" value="GPUH_0001412801"/>
</dbReference>
<dbReference type="PROSITE" id="PS51471">
    <property type="entry name" value="FE2OG_OXY"/>
    <property type="match status" value="1"/>
</dbReference>
<dbReference type="EMBL" id="UYRT01080902">
    <property type="protein sequence ID" value="VDN23585.1"/>
    <property type="molecule type" value="Genomic_DNA"/>
</dbReference>
<dbReference type="Proteomes" id="UP000271098">
    <property type="component" value="Unassembled WGS sequence"/>
</dbReference>
<evidence type="ECO:0000259" key="7">
    <source>
        <dbReference type="PROSITE" id="PS51471"/>
    </source>
</evidence>
<feature type="domain" description="Fe2OG dioxygenase" evidence="7">
    <location>
        <begin position="228"/>
        <end position="321"/>
    </location>
</feature>
<comment type="cofactor">
    <cofactor evidence="1">
        <name>L-ascorbate</name>
        <dbReference type="ChEBI" id="CHEBI:38290"/>
    </cofactor>
</comment>
<evidence type="ECO:0000256" key="5">
    <source>
        <dbReference type="ARBA" id="ARBA00023002"/>
    </source>
</evidence>
<evidence type="ECO:0000256" key="3">
    <source>
        <dbReference type="ARBA" id="ARBA00022729"/>
    </source>
</evidence>
<dbReference type="InterPro" id="IPR005123">
    <property type="entry name" value="Oxoglu/Fe-dep_dioxygenase_dom"/>
</dbReference>
<dbReference type="GO" id="GO:0005783">
    <property type="term" value="C:endoplasmic reticulum"/>
    <property type="evidence" value="ECO:0007669"/>
    <property type="project" value="TreeGrafter"/>
</dbReference>
<evidence type="ECO:0000256" key="4">
    <source>
        <dbReference type="ARBA" id="ARBA00022964"/>
    </source>
</evidence>
<gene>
    <name evidence="8" type="ORF">GPUH_LOCUS14114</name>
</gene>
<keyword evidence="5" id="KW-0560">Oxidoreductase</keyword>
<dbReference type="PANTHER" id="PTHR10730:SF45">
    <property type="entry name" value="PROCOLLAGEN-LYSINE,2-OXOGLUTARATE 5-DIOXYGENASE"/>
    <property type="match status" value="1"/>
</dbReference>
<evidence type="ECO:0000256" key="6">
    <source>
        <dbReference type="ARBA" id="ARBA00023004"/>
    </source>
</evidence>
<evidence type="ECO:0000313" key="10">
    <source>
        <dbReference type="WBParaSite" id="GPUH_0001412801-mRNA-1"/>
    </source>
</evidence>
<keyword evidence="3" id="KW-0732">Signal</keyword>
<proteinExistence type="predicted"/>
<dbReference type="PANTHER" id="PTHR10730">
    <property type="entry name" value="PROCOLLAGEN-LYSINE,2-OXOGLUTARATE 5-DIOXYGENASE/GLYCOSYLTRANSFERASE 25 FAMILY MEMBER"/>
    <property type="match status" value="1"/>
</dbReference>
<evidence type="ECO:0000313" key="9">
    <source>
        <dbReference type="Proteomes" id="UP000271098"/>
    </source>
</evidence>
<dbReference type="GO" id="GO:0005506">
    <property type="term" value="F:iron ion binding"/>
    <property type="evidence" value="ECO:0007669"/>
    <property type="project" value="InterPro"/>
</dbReference>
<dbReference type="GO" id="GO:0031418">
    <property type="term" value="F:L-ascorbic acid binding"/>
    <property type="evidence" value="ECO:0007669"/>
    <property type="project" value="InterPro"/>
</dbReference>
<accession>A0A183DZH2</accession>
<keyword evidence="6" id="KW-0408">Iron</keyword>
<sequence>MAMHGCINYMGKRHSLELGSDFLVMIDGDVHLNNTQTLLLLLDTAIQKNLDILAPLVGQLHNLFSNFWGAVADNGYYVRSEDYLDIYDRKETGVWNVPYISSMILRPMLDAFNYNEKLDPDMSFCSFARDHGHFLFVDNRHNYGFLVVTEDVETSKMHPEMFEIFNNRELWEARYIHQNYFAALNGSAPIHEICRDVFDFPLMSETFCAELVEECEYYGRWSDGRNEPVESIMMFVVRYRPDEQASLRPHHDASTYSIDVALNKRGVDYEGGGVRFLRYNCTFDADTVGYSMIFPGRLTHLHEGLATTQGTRYIAVSFINP</sequence>
<keyword evidence="9" id="KW-1185">Reference proteome</keyword>
<dbReference type="InterPro" id="IPR044861">
    <property type="entry name" value="IPNS-like_FE2OG_OXY"/>
</dbReference>
<dbReference type="InterPro" id="IPR050757">
    <property type="entry name" value="Collagen_mod_GT25"/>
</dbReference>
<reference evidence="8 9" key="2">
    <citation type="submission" date="2018-11" db="EMBL/GenBank/DDBJ databases">
        <authorList>
            <consortium name="Pathogen Informatics"/>
        </authorList>
    </citation>
    <scope>NUCLEOTIDE SEQUENCE [LARGE SCALE GENOMIC DNA]</scope>
</reference>
<dbReference type="AlphaFoldDB" id="A0A183DZH2"/>
<evidence type="ECO:0000256" key="2">
    <source>
        <dbReference type="ARBA" id="ARBA00022723"/>
    </source>
</evidence>
<name>A0A183DZH2_9BILA</name>
<dbReference type="InterPro" id="IPR006620">
    <property type="entry name" value="Pro_4_hyd_alph"/>
</dbReference>
<dbReference type="Pfam" id="PF03171">
    <property type="entry name" value="2OG-FeII_Oxy"/>
    <property type="match status" value="1"/>
</dbReference>
<dbReference type="Gene3D" id="2.60.120.620">
    <property type="entry name" value="q2cbj1_9rhob like domain"/>
    <property type="match status" value="1"/>
</dbReference>